<gene>
    <name evidence="1" type="ORF">SAMN04487931_1293</name>
</gene>
<sequence>MNVERIYSIALSIKEETDSNQVVQLLSQSSTNLQNMINQPQHPPHQQQLADAREKLKDNLSFAESNEYSPAWNQAIKELGIHEYVGNQLSKKIDTIFLNNQITPQVALSEIQSLRTEVTQMQTALEQIINGLKHIKIEPEILEPGEGELGILLPRSYIENTFEGLSNEFKEINSILRTFSEVSKGEIEHFELKSLSTTDPFILLSASIGVLSTLAVAIEPIISTYKEILEVRLLHSKLAEKKIAKKRLKGIEDHAEELMGKTIEKIKADLLKDYPVQDNGRKNELSNALGPALKMLANRIDRGFNIEIRVEPFSENNEEEPQQEDQKNIEIIQSAMKEMEFMKLEGEPILHLPENNKKG</sequence>
<dbReference type="AlphaFoldDB" id="A0A1H2KBN7"/>
<evidence type="ECO:0000313" key="1">
    <source>
        <dbReference type="EMBL" id="SDU66003.1"/>
    </source>
</evidence>
<name>A0A1H2KBN7_9BACT</name>
<accession>A0A1H2KBN7</accession>
<keyword evidence="2" id="KW-1185">Reference proteome</keyword>
<protein>
    <submittedName>
        <fullName evidence="1">Uncharacterized protein</fullName>
    </submittedName>
</protein>
<organism evidence="1 2">
    <name type="scientific">Desulfobacula phenolica</name>
    <dbReference type="NCBI Taxonomy" id="90732"/>
    <lineage>
        <taxon>Bacteria</taxon>
        <taxon>Pseudomonadati</taxon>
        <taxon>Thermodesulfobacteriota</taxon>
        <taxon>Desulfobacteria</taxon>
        <taxon>Desulfobacterales</taxon>
        <taxon>Desulfobacteraceae</taxon>
        <taxon>Desulfobacula</taxon>
    </lineage>
</organism>
<dbReference type="Proteomes" id="UP000199608">
    <property type="component" value="Unassembled WGS sequence"/>
</dbReference>
<dbReference type="RefSeq" id="WP_092238656.1">
    <property type="nucleotide sequence ID" value="NZ_FNLL01000029.1"/>
</dbReference>
<evidence type="ECO:0000313" key="2">
    <source>
        <dbReference type="Proteomes" id="UP000199608"/>
    </source>
</evidence>
<dbReference type="EMBL" id="FNLL01000029">
    <property type="protein sequence ID" value="SDU66003.1"/>
    <property type="molecule type" value="Genomic_DNA"/>
</dbReference>
<proteinExistence type="predicted"/>
<reference evidence="2" key="1">
    <citation type="submission" date="2016-10" db="EMBL/GenBank/DDBJ databases">
        <authorList>
            <person name="Varghese N."/>
            <person name="Submissions S."/>
        </authorList>
    </citation>
    <scope>NUCLEOTIDE SEQUENCE [LARGE SCALE GENOMIC DNA]</scope>
    <source>
        <strain evidence="2">DSM 3384</strain>
    </source>
</reference>